<evidence type="ECO:0000313" key="3">
    <source>
        <dbReference type="Proteomes" id="UP001470230"/>
    </source>
</evidence>
<feature type="transmembrane region" description="Helical" evidence="1">
    <location>
        <begin position="159"/>
        <end position="182"/>
    </location>
</feature>
<evidence type="ECO:0000256" key="1">
    <source>
        <dbReference type="SAM" id="Phobius"/>
    </source>
</evidence>
<feature type="transmembrane region" description="Helical" evidence="1">
    <location>
        <begin position="96"/>
        <end position="114"/>
    </location>
</feature>
<dbReference type="PANTHER" id="PTHR12822">
    <property type="entry name" value="PROTEIN YIPF"/>
    <property type="match status" value="1"/>
</dbReference>
<gene>
    <name evidence="2" type="ORF">M9Y10_025580</name>
</gene>
<name>A0ABR2H944_9EUKA</name>
<protein>
    <submittedName>
        <fullName evidence="2">Yip1 member 1</fullName>
    </submittedName>
</protein>
<keyword evidence="3" id="KW-1185">Reference proteome</keyword>
<dbReference type="Proteomes" id="UP001470230">
    <property type="component" value="Unassembled WGS sequence"/>
</dbReference>
<comment type="caution">
    <text evidence="2">The sequence shown here is derived from an EMBL/GenBank/DDBJ whole genome shotgun (WGS) entry which is preliminary data.</text>
</comment>
<organism evidence="2 3">
    <name type="scientific">Tritrichomonas musculus</name>
    <dbReference type="NCBI Taxonomy" id="1915356"/>
    <lineage>
        <taxon>Eukaryota</taxon>
        <taxon>Metamonada</taxon>
        <taxon>Parabasalia</taxon>
        <taxon>Tritrichomonadida</taxon>
        <taxon>Tritrichomonadidae</taxon>
        <taxon>Tritrichomonas</taxon>
    </lineage>
</organism>
<evidence type="ECO:0000313" key="2">
    <source>
        <dbReference type="EMBL" id="KAK8842719.1"/>
    </source>
</evidence>
<feature type="transmembrane region" description="Helical" evidence="1">
    <location>
        <begin position="126"/>
        <end position="147"/>
    </location>
</feature>
<dbReference type="EMBL" id="JAPFFF010000037">
    <property type="protein sequence ID" value="KAK8842719.1"/>
    <property type="molecule type" value="Genomic_DNA"/>
</dbReference>
<keyword evidence="1" id="KW-0472">Membrane</keyword>
<accession>A0ABR2H944</accession>
<keyword evidence="1" id="KW-0812">Transmembrane</keyword>
<proteinExistence type="predicted"/>
<feature type="transmembrane region" description="Helical" evidence="1">
    <location>
        <begin position="219"/>
        <end position="240"/>
    </location>
</feature>
<reference evidence="2 3" key="1">
    <citation type="submission" date="2024-04" db="EMBL/GenBank/DDBJ databases">
        <title>Tritrichomonas musculus Genome.</title>
        <authorList>
            <person name="Alves-Ferreira E."/>
            <person name="Grigg M."/>
            <person name="Lorenzi H."/>
            <person name="Galac M."/>
        </authorList>
    </citation>
    <scope>NUCLEOTIDE SEQUENCE [LARGE SCALE GENOMIC DNA]</scope>
    <source>
        <strain evidence="2 3">EAF2021</strain>
    </source>
</reference>
<dbReference type="PANTHER" id="PTHR12822:SF2">
    <property type="entry name" value="PROTEIN YIPF"/>
    <property type="match status" value="1"/>
</dbReference>
<keyword evidence="1" id="KW-1133">Transmembrane helix</keyword>
<dbReference type="InterPro" id="IPR039765">
    <property type="entry name" value="Yip5/YIPF1/YIPF2"/>
</dbReference>
<sequence length="241" mass="27031">MTNEQDDLEFQKVLDSGISEMSNVPYSTSFNETQNLSTTQQDSNTTTSSSIFSIDYYKKFFNVTTQDVINRILMAINPANANFISEADPPDLYGPIWASLTSIFFMLILGNLTAWSDKGSKWQFNFYDFFISFILTFLFVFGGPFAYIFFTKMLNPPSVIQLTCLFGYSTIFMIPTAFFCMVVGLKADYIMSIAGSATMGASVFYKLHKNSNSPGRLVIPNAITAAVSMLLCFLVELLLFK</sequence>